<evidence type="ECO:0000313" key="2">
    <source>
        <dbReference type="Proteomes" id="UP001055072"/>
    </source>
</evidence>
<accession>A0ACB8TQN1</accession>
<protein>
    <submittedName>
        <fullName evidence="1">Uncharacterized protein</fullName>
    </submittedName>
</protein>
<dbReference type="EMBL" id="MU274947">
    <property type="protein sequence ID" value="KAI0084114.1"/>
    <property type="molecule type" value="Genomic_DNA"/>
</dbReference>
<name>A0ACB8TQN1_9APHY</name>
<evidence type="ECO:0000313" key="1">
    <source>
        <dbReference type="EMBL" id="KAI0084114.1"/>
    </source>
</evidence>
<sequence>MAVLEGLVAVLELFDRLKETAQHKTDAVLIKAHVIHLAACQPDAAERPMWNVSPALDTVTWDSMPSEFRKREINYSLVQLRPISRLSDLYNSIAAIGSQEPWFKVRPGHSVRLMGYPAPPPKHGTGAKRAMDPTSSPDNKRQKVSSHPQPSPRVSHTVPQSLSNTPKLASSNVRRENTTPQMKPSTITSNTPLVIAPPPPPPPSQSQLLAQPPTVQLTPPPLTQTPQPPPAHTQPLSQSIIHTAPESSMAPNASQLPAAIAGLSPEKFQAFVERLNGTEKKMSQQARTAATAEAEGRHEEAKRIRENLDKTMVSLQKLKAVAASVSKFKMQQQQQQSSLHGPPPQPGNAVPSGSIPQSINASPQKERTASPTLQPLQPSVPAARPLTSSTLPHASPQRPAAQPHTQPPPVQQPGQAPAPSKMLPPQASPQMATQMQKLIEQRNRAAPHVPPTNTPGLSLAGQNVAPTLPHGGGVQGPLPHWRGLLTWSGSDSGTHVRRDMQASVAMLPNRNGEPIDFTTWPVSMAISPSRERAVTPAALQEWLKKYKCTLVSVNPLPQTLETKAVNEESFKTLFRLLNEKGIYAVAAWNTMNGPMENRILIFPAKMQLFAAFFPTQGGMPELPKPPVDPSQNPQMVKIREIFSRLTREQQINLMAQPPEKRIAWIQSMAMRSQQTHLLQQQQMQQQKLQQSQQSSAPQFPPQQSLAVANMQPIASGSSAFQHQIGNPSVLSGFSGIMQSQQPQQIPPGTQIMNYGAMGMPSSAQSGMHQRTPSGNSMMSMGLPPGVTAEMMQSFLGNRNGG</sequence>
<proteinExistence type="predicted"/>
<keyword evidence="2" id="KW-1185">Reference proteome</keyword>
<comment type="caution">
    <text evidence="1">The sequence shown here is derived from an EMBL/GenBank/DDBJ whole genome shotgun (WGS) entry which is preliminary data.</text>
</comment>
<reference evidence="1" key="1">
    <citation type="journal article" date="2021" name="Environ. Microbiol.">
        <title>Gene family expansions and transcriptome signatures uncover fungal adaptations to wood decay.</title>
        <authorList>
            <person name="Hage H."/>
            <person name="Miyauchi S."/>
            <person name="Viragh M."/>
            <person name="Drula E."/>
            <person name="Min B."/>
            <person name="Chaduli D."/>
            <person name="Navarro D."/>
            <person name="Favel A."/>
            <person name="Norest M."/>
            <person name="Lesage-Meessen L."/>
            <person name="Balint B."/>
            <person name="Merenyi Z."/>
            <person name="de Eugenio L."/>
            <person name="Morin E."/>
            <person name="Martinez A.T."/>
            <person name="Baldrian P."/>
            <person name="Stursova M."/>
            <person name="Martinez M.J."/>
            <person name="Novotny C."/>
            <person name="Magnuson J.K."/>
            <person name="Spatafora J.W."/>
            <person name="Maurice S."/>
            <person name="Pangilinan J."/>
            <person name="Andreopoulos W."/>
            <person name="LaButti K."/>
            <person name="Hundley H."/>
            <person name="Na H."/>
            <person name="Kuo A."/>
            <person name="Barry K."/>
            <person name="Lipzen A."/>
            <person name="Henrissat B."/>
            <person name="Riley R."/>
            <person name="Ahrendt S."/>
            <person name="Nagy L.G."/>
            <person name="Grigoriev I.V."/>
            <person name="Martin F."/>
            <person name="Rosso M.N."/>
        </authorList>
    </citation>
    <scope>NUCLEOTIDE SEQUENCE</scope>
    <source>
        <strain evidence="1">CBS 384.51</strain>
    </source>
</reference>
<gene>
    <name evidence="1" type="ORF">BDY19DRAFT_556409</name>
</gene>
<organism evidence="1 2">
    <name type="scientific">Irpex rosettiformis</name>
    <dbReference type="NCBI Taxonomy" id="378272"/>
    <lineage>
        <taxon>Eukaryota</taxon>
        <taxon>Fungi</taxon>
        <taxon>Dikarya</taxon>
        <taxon>Basidiomycota</taxon>
        <taxon>Agaricomycotina</taxon>
        <taxon>Agaricomycetes</taxon>
        <taxon>Polyporales</taxon>
        <taxon>Irpicaceae</taxon>
        <taxon>Irpex</taxon>
    </lineage>
</organism>
<dbReference type="Proteomes" id="UP001055072">
    <property type="component" value="Unassembled WGS sequence"/>
</dbReference>